<organism evidence="6 7">
    <name type="scientific">Sandaracinomonas limnophila</name>
    <dbReference type="NCBI Taxonomy" id="1862386"/>
    <lineage>
        <taxon>Bacteria</taxon>
        <taxon>Pseudomonadati</taxon>
        <taxon>Bacteroidota</taxon>
        <taxon>Cytophagia</taxon>
        <taxon>Cytophagales</taxon>
        <taxon>Flectobacillaceae</taxon>
        <taxon>Sandaracinomonas</taxon>
    </lineage>
</organism>
<dbReference type="PIRSF" id="PIRSF000390">
    <property type="entry name" value="PLP_StrS"/>
    <property type="match status" value="1"/>
</dbReference>
<proteinExistence type="inferred from homology"/>
<dbReference type="SUPFAM" id="SSF53383">
    <property type="entry name" value="PLP-dependent transferases"/>
    <property type="match status" value="1"/>
</dbReference>
<keyword evidence="7" id="KW-1185">Reference proteome</keyword>
<dbReference type="Gene3D" id="3.40.640.10">
    <property type="entry name" value="Type I PLP-dependent aspartate aminotransferase-like (Major domain)"/>
    <property type="match status" value="1"/>
</dbReference>
<dbReference type="GO" id="GO:0030170">
    <property type="term" value="F:pyridoxal phosphate binding"/>
    <property type="evidence" value="ECO:0007669"/>
    <property type="project" value="TreeGrafter"/>
</dbReference>
<accession>A0A437PWR0</accession>
<comment type="similarity">
    <text evidence="2 5">Belongs to the DegT/DnrJ/EryC1 family.</text>
</comment>
<evidence type="ECO:0000256" key="4">
    <source>
        <dbReference type="PIRSR" id="PIRSR000390-2"/>
    </source>
</evidence>
<evidence type="ECO:0000256" key="1">
    <source>
        <dbReference type="ARBA" id="ARBA00022898"/>
    </source>
</evidence>
<dbReference type="RefSeq" id="WP_127802243.1">
    <property type="nucleotide sequence ID" value="NZ_SACY01000001.1"/>
</dbReference>
<name>A0A437PWR0_9BACT</name>
<evidence type="ECO:0000256" key="2">
    <source>
        <dbReference type="ARBA" id="ARBA00037999"/>
    </source>
</evidence>
<dbReference type="Proteomes" id="UP000282832">
    <property type="component" value="Unassembled WGS sequence"/>
</dbReference>
<reference evidence="6 7" key="1">
    <citation type="submission" date="2019-01" db="EMBL/GenBank/DDBJ databases">
        <authorList>
            <person name="Chen W.-M."/>
        </authorList>
    </citation>
    <scope>NUCLEOTIDE SEQUENCE [LARGE SCALE GENOMIC DNA]</scope>
    <source>
        <strain evidence="6 7">FSY-15</strain>
    </source>
</reference>
<dbReference type="PANTHER" id="PTHR30244:SF9">
    <property type="entry name" value="PROTEIN RV3402C"/>
    <property type="match status" value="1"/>
</dbReference>
<dbReference type="GO" id="GO:0008483">
    <property type="term" value="F:transaminase activity"/>
    <property type="evidence" value="ECO:0007669"/>
    <property type="project" value="UniProtKB-KW"/>
</dbReference>
<dbReference type="GO" id="GO:0000271">
    <property type="term" value="P:polysaccharide biosynthetic process"/>
    <property type="evidence" value="ECO:0007669"/>
    <property type="project" value="TreeGrafter"/>
</dbReference>
<evidence type="ECO:0000256" key="5">
    <source>
        <dbReference type="RuleBase" id="RU004508"/>
    </source>
</evidence>
<keyword evidence="6" id="KW-0032">Aminotransferase</keyword>
<dbReference type="InterPro" id="IPR015421">
    <property type="entry name" value="PyrdxlP-dep_Trfase_major"/>
</dbReference>
<evidence type="ECO:0000313" key="6">
    <source>
        <dbReference type="EMBL" id="RVU26691.1"/>
    </source>
</evidence>
<dbReference type="Pfam" id="PF01041">
    <property type="entry name" value="DegT_DnrJ_EryC1"/>
    <property type="match status" value="1"/>
</dbReference>
<dbReference type="InterPro" id="IPR015424">
    <property type="entry name" value="PyrdxlP-dep_Trfase"/>
</dbReference>
<evidence type="ECO:0000256" key="3">
    <source>
        <dbReference type="PIRSR" id="PIRSR000390-1"/>
    </source>
</evidence>
<keyword evidence="6" id="KW-0808">Transferase</keyword>
<gene>
    <name evidence="6" type="ORF">EOJ36_01465</name>
</gene>
<feature type="active site" description="Proton acceptor" evidence="3">
    <location>
        <position position="181"/>
    </location>
</feature>
<dbReference type="AlphaFoldDB" id="A0A437PWR0"/>
<sequence length="358" mass="40756">MLNVTKTFLPEISEYISYLEKIWHNGQVTNEGPLVKELEKKLIEFTGVKHAIYVTNGTIALQLAIKALEIKGKVITTPFSYCATLNSIIWEGCEPIFADINSKSLTCETSDISSKIDSETKAILTTHVYGNAGDLEAQEFLANEHNIPIIFDAAHCFGVNYKGKSIFNYGTVSTCSFHATKVFHTIEGGAIFTNDDKLAEKIRLLKSFGHKSDDYFLPGINGKTSEFHAAMGLVNLNHFNKIVEHRKLVFDWYQTELNNLPNLKLFKWNDNIEKNHSYFPVLFDTESNLLNVVKEFNQKNIYPRRYFYPSLNLLPFVSRQNCKVSENISKRILCLPLSSEITYEEVLEVCTILKTNLK</sequence>
<dbReference type="InterPro" id="IPR000653">
    <property type="entry name" value="DegT/StrS_aminotransferase"/>
</dbReference>
<protein>
    <submittedName>
        <fullName evidence="6">DegT/DnrJ/EryC1/StrS family aminotransferase</fullName>
    </submittedName>
</protein>
<dbReference type="EMBL" id="SACY01000001">
    <property type="protein sequence ID" value="RVU26691.1"/>
    <property type="molecule type" value="Genomic_DNA"/>
</dbReference>
<evidence type="ECO:0000313" key="7">
    <source>
        <dbReference type="Proteomes" id="UP000282832"/>
    </source>
</evidence>
<feature type="modified residue" description="N6-(pyridoxal phosphate)lysine" evidence="4">
    <location>
        <position position="181"/>
    </location>
</feature>
<dbReference type="CDD" id="cd00616">
    <property type="entry name" value="AHBA_syn"/>
    <property type="match status" value="1"/>
</dbReference>
<comment type="caution">
    <text evidence="6">The sequence shown here is derived from an EMBL/GenBank/DDBJ whole genome shotgun (WGS) entry which is preliminary data.</text>
</comment>
<dbReference type="OrthoDB" id="9810913at2"/>
<dbReference type="PANTHER" id="PTHR30244">
    <property type="entry name" value="TRANSAMINASE"/>
    <property type="match status" value="1"/>
</dbReference>
<keyword evidence="1 4" id="KW-0663">Pyridoxal phosphate</keyword>